<dbReference type="InterPro" id="IPR016181">
    <property type="entry name" value="Acyl_CoA_acyltransferase"/>
</dbReference>
<dbReference type="EMBL" id="JBHSWD010000001">
    <property type="protein sequence ID" value="MFC6592218.1"/>
    <property type="molecule type" value="Genomic_DNA"/>
</dbReference>
<dbReference type="RefSeq" id="WP_380083225.1">
    <property type="nucleotide sequence ID" value="NZ_JBHSWD010000001.1"/>
</dbReference>
<evidence type="ECO:0000313" key="2">
    <source>
        <dbReference type="EMBL" id="MFC6592218.1"/>
    </source>
</evidence>
<keyword evidence="3" id="KW-1185">Reference proteome</keyword>
<feature type="domain" description="N-acetyltransferase" evidence="1">
    <location>
        <begin position="8"/>
        <end position="185"/>
    </location>
</feature>
<gene>
    <name evidence="2" type="ORF">ACFP81_09555</name>
</gene>
<reference evidence="3" key="1">
    <citation type="journal article" date="2019" name="Int. J. Syst. Evol. Microbiol.">
        <title>The Global Catalogue of Microorganisms (GCM) 10K type strain sequencing project: providing services to taxonomists for standard genome sequencing and annotation.</title>
        <authorList>
            <consortium name="The Broad Institute Genomics Platform"/>
            <consortium name="The Broad Institute Genome Sequencing Center for Infectious Disease"/>
            <person name="Wu L."/>
            <person name="Ma J."/>
        </authorList>
    </citation>
    <scope>NUCLEOTIDE SEQUENCE [LARGE SCALE GENOMIC DNA]</scope>
    <source>
        <strain evidence="3">CGMCC 1.15772</strain>
    </source>
</reference>
<keyword evidence="2" id="KW-0012">Acyltransferase</keyword>
<dbReference type="GO" id="GO:0016746">
    <property type="term" value="F:acyltransferase activity"/>
    <property type="evidence" value="ECO:0007669"/>
    <property type="project" value="UniProtKB-KW"/>
</dbReference>
<sequence length="251" mass="26349">MPASAAALRIRRVTDPADPALEAFGRIQTHSYYAPDQLIPPQMFPDLVAGRRPERRDRILVAERGGEVVGGTVYHLLPAAGFNSFMGVSAAARGLGTGRLLQQASLADVAACGLPGMFADSVYAGRQTAADRAAEARAGTDPQARRAVLGRLGFRVVDLGYWQPVGGPDGGPVQDLDLLYAPLVADGDSATAPATVPLALVTATLGAYWGGWLGEARTAQELAALRERASGEHLALLDAAATPRYWGQPRP</sequence>
<keyword evidence="2" id="KW-0808">Transferase</keyword>
<name>A0ABW1YDV7_9DEIO</name>
<dbReference type="Proteomes" id="UP001596297">
    <property type="component" value="Unassembled WGS sequence"/>
</dbReference>
<protein>
    <submittedName>
        <fullName evidence="2">GNAT family N-acetyltransferase</fullName>
        <ecNumber evidence="2">2.3.1.-</ecNumber>
    </submittedName>
</protein>
<dbReference type="Gene3D" id="3.40.630.30">
    <property type="match status" value="1"/>
</dbReference>
<evidence type="ECO:0000313" key="3">
    <source>
        <dbReference type="Proteomes" id="UP001596297"/>
    </source>
</evidence>
<accession>A0ABW1YDV7</accession>
<dbReference type="PROSITE" id="PS51186">
    <property type="entry name" value="GNAT"/>
    <property type="match status" value="1"/>
</dbReference>
<dbReference type="SUPFAM" id="SSF55729">
    <property type="entry name" value="Acyl-CoA N-acyltransferases (Nat)"/>
    <property type="match status" value="1"/>
</dbReference>
<organism evidence="2 3">
    <name type="scientific">Deinococcus lacus</name>
    <dbReference type="NCBI Taxonomy" id="392561"/>
    <lineage>
        <taxon>Bacteria</taxon>
        <taxon>Thermotogati</taxon>
        <taxon>Deinococcota</taxon>
        <taxon>Deinococci</taxon>
        <taxon>Deinococcales</taxon>
        <taxon>Deinococcaceae</taxon>
        <taxon>Deinococcus</taxon>
    </lineage>
</organism>
<comment type="caution">
    <text evidence="2">The sequence shown here is derived from an EMBL/GenBank/DDBJ whole genome shotgun (WGS) entry which is preliminary data.</text>
</comment>
<dbReference type="EC" id="2.3.1.-" evidence="2"/>
<proteinExistence type="predicted"/>
<dbReference type="InterPro" id="IPR000182">
    <property type="entry name" value="GNAT_dom"/>
</dbReference>
<dbReference type="Pfam" id="PF00583">
    <property type="entry name" value="Acetyltransf_1"/>
    <property type="match status" value="1"/>
</dbReference>
<evidence type="ECO:0000259" key="1">
    <source>
        <dbReference type="PROSITE" id="PS51186"/>
    </source>
</evidence>
<dbReference type="CDD" id="cd04301">
    <property type="entry name" value="NAT_SF"/>
    <property type="match status" value="1"/>
</dbReference>